<evidence type="ECO:0000313" key="1">
    <source>
        <dbReference type="EMBL" id="QES57341.1"/>
    </source>
</evidence>
<sequence>MIVEMISRSFGYEEDDVDEVVEAGFSEGADGAGFVLSVQRTAYEPDDQDVALGMDTYCLVSGGRSHYGGMLRARRDGDSLQLNFSPAASSSLGIPAEIRVIFEGPVDSIAEFFSGLPGILAWGRPEERPELIGF</sequence>
<reference evidence="1 2" key="1">
    <citation type="submission" date="2018-05" db="EMBL/GenBank/DDBJ databases">
        <title>Streptomyces venezuelae.</title>
        <authorList>
            <person name="Kim W."/>
            <person name="Lee N."/>
            <person name="Cho B.-K."/>
        </authorList>
    </citation>
    <scope>NUCLEOTIDE SEQUENCE [LARGE SCALE GENOMIC DNA]</scope>
    <source>
        <strain evidence="1 2">ATCC 21018</strain>
    </source>
</reference>
<dbReference type="EMBL" id="CP029189">
    <property type="protein sequence ID" value="QES57341.1"/>
    <property type="molecule type" value="Genomic_DNA"/>
</dbReference>
<protein>
    <submittedName>
        <fullName evidence="1">Uncharacterized protein</fullName>
    </submittedName>
</protein>
<dbReference type="InterPro" id="IPR028962">
    <property type="entry name" value="Imm10"/>
</dbReference>
<name>A0A5P2DVQ9_STRVZ</name>
<evidence type="ECO:0000313" key="2">
    <source>
        <dbReference type="Proteomes" id="UP000324101"/>
    </source>
</evidence>
<gene>
    <name evidence="1" type="ORF">DEJ51_26770</name>
</gene>
<proteinExistence type="predicted"/>
<dbReference type="AlphaFoldDB" id="A0A5P2DVQ9"/>
<dbReference type="Proteomes" id="UP000324101">
    <property type="component" value="Chromosome"/>
</dbReference>
<dbReference type="Pfam" id="PF15588">
    <property type="entry name" value="Imm10"/>
    <property type="match status" value="1"/>
</dbReference>
<accession>A0A5P2DVQ9</accession>
<dbReference type="OrthoDB" id="3295921at2"/>
<organism evidence="1 2">
    <name type="scientific">Streptomyces venezuelae</name>
    <dbReference type="NCBI Taxonomy" id="54571"/>
    <lineage>
        <taxon>Bacteria</taxon>
        <taxon>Bacillati</taxon>
        <taxon>Actinomycetota</taxon>
        <taxon>Actinomycetes</taxon>
        <taxon>Kitasatosporales</taxon>
        <taxon>Streptomycetaceae</taxon>
        <taxon>Streptomyces</taxon>
    </lineage>
</organism>